<dbReference type="AlphaFoldDB" id="A0A9N9HSD6"/>
<keyword evidence="2" id="KW-1185">Reference proteome</keyword>
<dbReference type="EMBL" id="CAJVPS010020146">
    <property type="protein sequence ID" value="CAG8703385.1"/>
    <property type="molecule type" value="Genomic_DNA"/>
</dbReference>
<feature type="non-terminal residue" evidence="1">
    <location>
        <position position="80"/>
    </location>
</feature>
<name>A0A9N9HSD6_9GLOM</name>
<proteinExistence type="predicted"/>
<protein>
    <submittedName>
        <fullName evidence="1">9465_t:CDS:1</fullName>
    </submittedName>
</protein>
<dbReference type="OrthoDB" id="2405832at2759"/>
<evidence type="ECO:0000313" key="1">
    <source>
        <dbReference type="EMBL" id="CAG8703385.1"/>
    </source>
</evidence>
<comment type="caution">
    <text evidence="1">The sequence shown here is derived from an EMBL/GenBank/DDBJ whole genome shotgun (WGS) entry which is preliminary data.</text>
</comment>
<gene>
    <name evidence="1" type="ORF">ALEPTO_LOCUS11656</name>
</gene>
<organism evidence="1 2">
    <name type="scientific">Ambispora leptoticha</name>
    <dbReference type="NCBI Taxonomy" id="144679"/>
    <lineage>
        <taxon>Eukaryota</taxon>
        <taxon>Fungi</taxon>
        <taxon>Fungi incertae sedis</taxon>
        <taxon>Mucoromycota</taxon>
        <taxon>Glomeromycotina</taxon>
        <taxon>Glomeromycetes</taxon>
        <taxon>Archaeosporales</taxon>
        <taxon>Ambisporaceae</taxon>
        <taxon>Ambispora</taxon>
    </lineage>
</organism>
<sequence length="80" mass="9141">IKPKRESEIPNLEILPLPTQTYVPFDNMEDRYNASTNEKWHELAGTLLYDYPKRNIITVEGNFGGKPTPSKLNSNEFMAG</sequence>
<evidence type="ECO:0000313" key="2">
    <source>
        <dbReference type="Proteomes" id="UP000789508"/>
    </source>
</evidence>
<dbReference type="Proteomes" id="UP000789508">
    <property type="component" value="Unassembled WGS sequence"/>
</dbReference>
<accession>A0A9N9HSD6</accession>
<reference evidence="1" key="1">
    <citation type="submission" date="2021-06" db="EMBL/GenBank/DDBJ databases">
        <authorList>
            <person name="Kallberg Y."/>
            <person name="Tangrot J."/>
            <person name="Rosling A."/>
        </authorList>
    </citation>
    <scope>NUCLEOTIDE SEQUENCE</scope>
    <source>
        <strain evidence="1">FL130A</strain>
    </source>
</reference>
<feature type="non-terminal residue" evidence="1">
    <location>
        <position position="1"/>
    </location>
</feature>